<evidence type="ECO:0000313" key="1">
    <source>
        <dbReference type="EMBL" id="OPC79633.1"/>
    </source>
</evidence>
<evidence type="ECO:0008006" key="3">
    <source>
        <dbReference type="Google" id="ProtNLM"/>
    </source>
</evidence>
<proteinExistence type="predicted"/>
<dbReference type="SUPFAM" id="SSF51182">
    <property type="entry name" value="RmlC-like cupins"/>
    <property type="match status" value="2"/>
</dbReference>
<sequence>MRPHVELIDERDLIWHPAEFRHATGTAEQLNLSYDEEDGSASLKVRFTSDWTRPAGTHQADTEWYVLSGSVTIGDTTLGPEGYWTTPAGVLTPPVTVTAGTEILLFREYGDWTFEPGDRDRPTVREDQKLVVLDSSAMPWIDVKDGSPMRFDLGGTPVPGLYIKLLHRDAKTGFYTRLIKAKPGWREEPMAHHPCTEESYCLDGAFDYNYGKMWPGTYFWRPALIRHGDFTADPEHGCTWLLRSDSDLVDWYTDNARVVMQGEATNWGPDHPNTVGPRFVEPVRSRSIGPWQDPSYQ</sequence>
<dbReference type="InterPro" id="IPR011051">
    <property type="entry name" value="RmlC_Cupin_sf"/>
</dbReference>
<dbReference type="Pfam" id="PF14499">
    <property type="entry name" value="DUF4437"/>
    <property type="match status" value="1"/>
</dbReference>
<evidence type="ECO:0000313" key="2">
    <source>
        <dbReference type="Proteomes" id="UP000190037"/>
    </source>
</evidence>
<organism evidence="1 2">
    <name type="scientific">Embleya scabrispora</name>
    <dbReference type="NCBI Taxonomy" id="159449"/>
    <lineage>
        <taxon>Bacteria</taxon>
        <taxon>Bacillati</taxon>
        <taxon>Actinomycetota</taxon>
        <taxon>Actinomycetes</taxon>
        <taxon>Kitasatosporales</taxon>
        <taxon>Streptomycetaceae</taxon>
        <taxon>Embleya</taxon>
    </lineage>
</organism>
<protein>
    <recommendedName>
        <fullName evidence="3">DUF4437 domain-containing protein</fullName>
    </recommendedName>
</protein>
<dbReference type="EMBL" id="MWQN01000001">
    <property type="protein sequence ID" value="OPC79633.1"/>
    <property type="molecule type" value="Genomic_DNA"/>
</dbReference>
<dbReference type="Proteomes" id="UP000190037">
    <property type="component" value="Unassembled WGS sequence"/>
</dbReference>
<reference evidence="1 2" key="1">
    <citation type="submission" date="2017-03" db="EMBL/GenBank/DDBJ databases">
        <title>Draft genome sequence of Streptomyces scabrisporus NF3, endophyte isolated from Amphipterygium adstringens.</title>
        <authorList>
            <person name="Vazquez M."/>
            <person name="Ceapa C.D."/>
            <person name="Rodriguez Luna D."/>
            <person name="Sanchez Esquivel S."/>
        </authorList>
    </citation>
    <scope>NUCLEOTIDE SEQUENCE [LARGE SCALE GENOMIC DNA]</scope>
    <source>
        <strain evidence="1 2">NF3</strain>
    </source>
</reference>
<accession>A0A1T3NRU0</accession>
<name>A0A1T3NRU0_9ACTN</name>
<dbReference type="InterPro" id="IPR014710">
    <property type="entry name" value="RmlC-like_jellyroll"/>
</dbReference>
<dbReference type="Gene3D" id="2.60.120.10">
    <property type="entry name" value="Jelly Rolls"/>
    <property type="match status" value="1"/>
</dbReference>
<dbReference type="OrthoDB" id="9793147at2"/>
<comment type="caution">
    <text evidence="1">The sequence shown here is derived from an EMBL/GenBank/DDBJ whole genome shotgun (WGS) entry which is preliminary data.</text>
</comment>
<dbReference type="AlphaFoldDB" id="A0A1T3NRU0"/>
<dbReference type="RefSeq" id="WP_078973897.1">
    <property type="nucleotide sequence ID" value="NZ_MWQN01000001.1"/>
</dbReference>
<gene>
    <name evidence="1" type="ORF">B4N89_00545</name>
</gene>
<dbReference type="STRING" id="159449.B4N89_00545"/>
<dbReference type="InterPro" id="IPR028013">
    <property type="entry name" value="DUF4437"/>
</dbReference>
<keyword evidence="2" id="KW-1185">Reference proteome</keyword>